<sequence length="929" mass="103911">MDSCLAPLLAFNLLFYLFRSAAASDSLTPQNPYLTDGNSLVSSNGLFELGFFSPGLPSNRYLGIWYKDRRGPTSAWVANRGTPINDSSGVLAMNITTGNLTLFSHNSSIAVWSARLLRKVPNGVLQLLDTGNLVLRNSDDENPQNYSWQSFDYPSDTLLPGMKLGWDLKHNIERRLDAWRNPNDPSPGEFNWRMELHAYPETVMSKGSRKYVRHGPWNGVRLSSRPIAATPLLNFNFVANQDEVYYQYSLINKSHTVMLVMNQSDYKRTMYLWSVPERRWRVYSSLPRDTCDNYAMCGPFGYCDIRVPPFCKCLEGFKPKSPDSWKAGEFSDGCERNKVMNCGDEIGFSKLNRMKLPDTTHTWVNRSMNLEECKQTCLRNCSCMAYSNTDISHGGSGCALWIGDLIDLKLIPEAGGQDLYVRMLASELVKLRESHKTERFNLTVKISLAVVAAGSLAILFICIYMCKKRSTIKGYTGPQPPPQRPNLLRGAVQFPLVDAPIVKAEEKSVSHPQPQSDNAVCRSIDMGSLSPPILVFNLVFYLFTSAVATDSLTAQNPYLRDGYTLVSRNGIFELGFFTPGVSGHRYLGIWFKNRRGPTSVWVANRKAPINDSSGVLVMNLTTGNLALTTHNSTAVVWSARLLRKVPNGVLQLLDTGNLVLRNTDDENPQNYSWQSFVSNKDEVYYQYAVVNKSHTVMAVMNQSDYSRAMYLWSAAESRWTVHTSSPRDFCDNYAMCGPFGYCDVRVTPSCKCIEGFKPKSPDSWKAGEFADGCERIKVMNCGDEVGFAPLNQMKLPDTTHASMNRSMNLEECKQQCLRNCSCMAYANTNISGGGSGSGCGLWIGDLIDLKLIPDAGQDLYIRRLASDLVKLREPRKTGGLNPKVKIALVVIAAGLGLAIIFICLYVLKRRSTFKGNYFLNHHRIVHLSP</sequence>
<dbReference type="SMART" id="SM00473">
    <property type="entry name" value="PAN_AP"/>
    <property type="match status" value="2"/>
</dbReference>
<keyword evidence="7" id="KW-0418">Kinase</keyword>
<keyword evidence="8" id="KW-1185">Reference proteome</keyword>
<name>A0AAV6MAP1_9ROSI</name>
<keyword evidence="3" id="KW-0472">Membrane</keyword>
<feature type="non-terminal residue" evidence="7">
    <location>
        <position position="1"/>
    </location>
</feature>
<evidence type="ECO:0000256" key="1">
    <source>
        <dbReference type="ARBA" id="ARBA00022729"/>
    </source>
</evidence>
<keyword evidence="7" id="KW-0808">Transferase</keyword>
<dbReference type="PROSITE" id="PS50948">
    <property type="entry name" value="PAN"/>
    <property type="match status" value="2"/>
</dbReference>
<dbReference type="Pfam" id="PF01453">
    <property type="entry name" value="B_lectin"/>
    <property type="match status" value="1"/>
</dbReference>
<keyword evidence="2" id="KW-1015">Disulfide bond</keyword>
<dbReference type="PANTHER" id="PTHR32444">
    <property type="entry name" value="BULB-TYPE LECTIN DOMAIN-CONTAINING PROTEIN"/>
    <property type="match status" value="1"/>
</dbReference>
<keyword evidence="3" id="KW-1133">Transmembrane helix</keyword>
<dbReference type="CDD" id="cd00028">
    <property type="entry name" value="B_lectin"/>
    <property type="match status" value="2"/>
</dbReference>
<feature type="signal peptide" evidence="4">
    <location>
        <begin position="1"/>
        <end position="23"/>
    </location>
</feature>
<feature type="domain" description="Bulb-type lectin" evidence="5">
    <location>
        <begin position="25"/>
        <end position="148"/>
    </location>
</feature>
<feature type="transmembrane region" description="Helical" evidence="3">
    <location>
        <begin position="886"/>
        <end position="907"/>
    </location>
</feature>
<reference evidence="7 8" key="1">
    <citation type="journal article" date="2021" name="Hortic Res">
        <title>The domestication of Cucurbita argyrosperma as revealed by the genome of its wild relative.</title>
        <authorList>
            <person name="Barrera-Redondo J."/>
            <person name="Sanchez-de la Vega G."/>
            <person name="Aguirre-Liguori J.A."/>
            <person name="Castellanos-Morales G."/>
            <person name="Gutierrez-Guerrero Y.T."/>
            <person name="Aguirre-Dugua X."/>
            <person name="Aguirre-Planter E."/>
            <person name="Tenaillon M.I."/>
            <person name="Lira-Saade R."/>
            <person name="Eguiarte L.E."/>
        </authorList>
    </citation>
    <scope>NUCLEOTIDE SEQUENCE [LARGE SCALE GENOMIC DNA]</scope>
    <source>
        <strain evidence="7">JBR-2021</strain>
    </source>
</reference>
<dbReference type="PANTHER" id="PTHR32444:SF234">
    <property type="entry name" value="RECEPTOR-LIKE SERINE_THREONINE-PROTEIN KINASE"/>
    <property type="match status" value="1"/>
</dbReference>
<dbReference type="InterPro" id="IPR003609">
    <property type="entry name" value="Pan_app"/>
</dbReference>
<dbReference type="Pfam" id="PF08276">
    <property type="entry name" value="PAN_2"/>
    <property type="match status" value="2"/>
</dbReference>
<comment type="caution">
    <text evidence="7">The sequence shown here is derived from an EMBL/GenBank/DDBJ whole genome shotgun (WGS) entry which is preliminary data.</text>
</comment>
<proteinExistence type="predicted"/>
<dbReference type="PROSITE" id="PS50927">
    <property type="entry name" value="BULB_LECTIN"/>
    <property type="match status" value="2"/>
</dbReference>
<feature type="chain" id="PRO_5043585685" evidence="4">
    <location>
        <begin position="24"/>
        <end position="929"/>
    </location>
</feature>
<dbReference type="InterPro" id="IPR000858">
    <property type="entry name" value="S_locus_glycoprot_dom"/>
</dbReference>
<evidence type="ECO:0000313" key="8">
    <source>
        <dbReference type="Proteomes" id="UP000685013"/>
    </source>
</evidence>
<keyword evidence="3" id="KW-0812">Transmembrane</keyword>
<feature type="domain" description="Bulb-type lectin" evidence="5">
    <location>
        <begin position="550"/>
        <end position="673"/>
    </location>
</feature>
<evidence type="ECO:0000313" key="7">
    <source>
        <dbReference type="EMBL" id="KAG6577401.1"/>
    </source>
</evidence>
<dbReference type="InterPro" id="IPR001480">
    <property type="entry name" value="Bulb-type_lectin_dom"/>
</dbReference>
<protein>
    <submittedName>
        <fullName evidence="7">Receptor-like serine/threonine-protein kinase SD1-8</fullName>
    </submittedName>
</protein>
<evidence type="ECO:0000259" key="6">
    <source>
        <dbReference type="PROSITE" id="PS50948"/>
    </source>
</evidence>
<evidence type="ECO:0000256" key="2">
    <source>
        <dbReference type="ARBA" id="ARBA00023157"/>
    </source>
</evidence>
<dbReference type="Proteomes" id="UP000685013">
    <property type="component" value="Chromosome 16"/>
</dbReference>
<gene>
    <name evidence="7" type="primary">SD18</name>
    <name evidence="7" type="ORF">SDJN03_24975</name>
</gene>
<dbReference type="GO" id="GO:0016301">
    <property type="term" value="F:kinase activity"/>
    <property type="evidence" value="ECO:0007669"/>
    <property type="project" value="UniProtKB-KW"/>
</dbReference>
<keyword evidence="1 4" id="KW-0732">Signal</keyword>
<dbReference type="AlphaFoldDB" id="A0AAV6MAP1"/>
<evidence type="ECO:0000259" key="5">
    <source>
        <dbReference type="PROSITE" id="PS50927"/>
    </source>
</evidence>
<feature type="transmembrane region" description="Helical" evidence="3">
    <location>
        <begin position="446"/>
        <end position="466"/>
    </location>
</feature>
<dbReference type="Pfam" id="PF00954">
    <property type="entry name" value="S_locus_glycop"/>
    <property type="match status" value="2"/>
</dbReference>
<dbReference type="EMBL" id="JAGKQH010000016">
    <property type="protein sequence ID" value="KAG6577401.1"/>
    <property type="molecule type" value="Genomic_DNA"/>
</dbReference>
<feature type="domain" description="Apple" evidence="6">
    <location>
        <begin position="342"/>
        <end position="424"/>
    </location>
</feature>
<dbReference type="FunFam" id="2.90.10.10:FF:000001">
    <property type="entry name" value="G-type lectin S-receptor-like serine/threonine-protein kinase"/>
    <property type="match status" value="1"/>
</dbReference>
<dbReference type="CDD" id="cd01098">
    <property type="entry name" value="PAN_AP_plant"/>
    <property type="match status" value="2"/>
</dbReference>
<evidence type="ECO:0000256" key="4">
    <source>
        <dbReference type="SAM" id="SignalP"/>
    </source>
</evidence>
<organism evidence="7 8">
    <name type="scientific">Cucurbita argyrosperma subsp. sororia</name>
    <dbReference type="NCBI Taxonomy" id="37648"/>
    <lineage>
        <taxon>Eukaryota</taxon>
        <taxon>Viridiplantae</taxon>
        <taxon>Streptophyta</taxon>
        <taxon>Embryophyta</taxon>
        <taxon>Tracheophyta</taxon>
        <taxon>Spermatophyta</taxon>
        <taxon>Magnoliopsida</taxon>
        <taxon>eudicotyledons</taxon>
        <taxon>Gunneridae</taxon>
        <taxon>Pentapetalae</taxon>
        <taxon>rosids</taxon>
        <taxon>fabids</taxon>
        <taxon>Cucurbitales</taxon>
        <taxon>Cucurbitaceae</taxon>
        <taxon>Cucurbiteae</taxon>
        <taxon>Cucurbita</taxon>
    </lineage>
</organism>
<accession>A0AAV6MAP1</accession>
<dbReference type="SMART" id="SM00108">
    <property type="entry name" value="B_lectin"/>
    <property type="match status" value="2"/>
</dbReference>
<keyword evidence="7" id="KW-0675">Receptor</keyword>
<evidence type="ECO:0000256" key="3">
    <source>
        <dbReference type="SAM" id="Phobius"/>
    </source>
</evidence>
<dbReference type="GO" id="GO:0048544">
    <property type="term" value="P:recognition of pollen"/>
    <property type="evidence" value="ECO:0007669"/>
    <property type="project" value="InterPro"/>
</dbReference>
<feature type="domain" description="Apple" evidence="6">
    <location>
        <begin position="781"/>
        <end position="864"/>
    </location>
</feature>
<feature type="transmembrane region" description="Helical" evidence="3">
    <location>
        <begin position="532"/>
        <end position="549"/>
    </location>
</feature>